<organism evidence="7 8">
    <name type="scientific">Maribacter confluentis</name>
    <dbReference type="NCBI Taxonomy" id="1656093"/>
    <lineage>
        <taxon>Bacteria</taxon>
        <taxon>Pseudomonadati</taxon>
        <taxon>Bacteroidota</taxon>
        <taxon>Flavobacteriia</taxon>
        <taxon>Flavobacteriales</taxon>
        <taxon>Flavobacteriaceae</taxon>
        <taxon>Maribacter</taxon>
    </lineage>
</organism>
<proteinExistence type="predicted"/>
<dbReference type="InterPro" id="IPR051452">
    <property type="entry name" value="Diverse_Oxidoreductases"/>
</dbReference>
<keyword evidence="1" id="KW-0001">2Fe-2S</keyword>
<dbReference type="EMBL" id="JAUKUC010000001">
    <property type="protein sequence ID" value="MDO1513630.1"/>
    <property type="molecule type" value="Genomic_DNA"/>
</dbReference>
<keyword evidence="8" id="KW-1185">Reference proteome</keyword>
<accession>A0ABT8RS13</accession>
<feature type="domain" description="2Fe-2S ferredoxin-type" evidence="6">
    <location>
        <begin position="1"/>
        <end position="78"/>
    </location>
</feature>
<evidence type="ECO:0000256" key="3">
    <source>
        <dbReference type="ARBA" id="ARBA00023002"/>
    </source>
</evidence>
<dbReference type="PANTHER" id="PTHR44379:SF2">
    <property type="entry name" value="BLR6218 PROTEIN"/>
    <property type="match status" value="1"/>
</dbReference>
<dbReference type="RefSeq" id="WP_304436455.1">
    <property type="nucleotide sequence ID" value="NZ_JAUKUC010000001.1"/>
</dbReference>
<dbReference type="Gene3D" id="1.10.150.120">
    <property type="entry name" value="[2Fe-2S]-binding domain"/>
    <property type="match status" value="1"/>
</dbReference>
<keyword evidence="3" id="KW-0560">Oxidoreductase</keyword>
<dbReference type="PANTHER" id="PTHR44379">
    <property type="entry name" value="OXIDOREDUCTASE WITH IRON-SULFUR SUBUNIT"/>
    <property type="match status" value="1"/>
</dbReference>
<protein>
    <submittedName>
        <fullName evidence="7">(2Fe-2S)-binding protein</fullName>
    </submittedName>
</protein>
<dbReference type="SUPFAM" id="SSF54292">
    <property type="entry name" value="2Fe-2S ferredoxin-like"/>
    <property type="match status" value="1"/>
</dbReference>
<dbReference type="InterPro" id="IPR006058">
    <property type="entry name" value="2Fe2S_fd_BS"/>
</dbReference>
<reference evidence="7" key="2">
    <citation type="submission" date="2023-06" db="EMBL/GenBank/DDBJ databases">
        <authorList>
            <person name="Lucena T."/>
            <person name="Sun Q."/>
        </authorList>
    </citation>
    <scope>NUCLEOTIDE SEQUENCE</scope>
    <source>
        <strain evidence="7">CECT 8869</strain>
    </source>
</reference>
<dbReference type="PROSITE" id="PS00197">
    <property type="entry name" value="2FE2S_FER_1"/>
    <property type="match status" value="1"/>
</dbReference>
<evidence type="ECO:0000259" key="6">
    <source>
        <dbReference type="PROSITE" id="PS51085"/>
    </source>
</evidence>
<keyword evidence="4" id="KW-0408">Iron</keyword>
<dbReference type="InterPro" id="IPR012675">
    <property type="entry name" value="Beta-grasp_dom_sf"/>
</dbReference>
<dbReference type="Pfam" id="PF00111">
    <property type="entry name" value="Fer2"/>
    <property type="match status" value="1"/>
</dbReference>
<sequence length="164" mass="18122">MKISFIINGMSKIIDVEDENTPLLYIIRDVLDLKGTKFGCGKAACGACTLHVNNEAIRSCSYPVKFAEGKEIITIEGLGNRVKPHPVQQAWIEEIVPQCGYCQPGFIMATAALLNKVPRPTNKDIDNNIINICRCGTYYRMRKAIHRAAELSAESGSTSFKITD</sequence>
<dbReference type="SUPFAM" id="SSF47741">
    <property type="entry name" value="CO dehydrogenase ISP C-domain like"/>
    <property type="match status" value="1"/>
</dbReference>
<evidence type="ECO:0000256" key="1">
    <source>
        <dbReference type="ARBA" id="ARBA00022714"/>
    </source>
</evidence>
<keyword evidence="5" id="KW-0411">Iron-sulfur</keyword>
<dbReference type="Proteomes" id="UP001168579">
    <property type="component" value="Unassembled WGS sequence"/>
</dbReference>
<dbReference type="PROSITE" id="PS51085">
    <property type="entry name" value="2FE2S_FER_2"/>
    <property type="match status" value="1"/>
</dbReference>
<dbReference type="InterPro" id="IPR036010">
    <property type="entry name" value="2Fe-2S_ferredoxin-like_sf"/>
</dbReference>
<evidence type="ECO:0000256" key="4">
    <source>
        <dbReference type="ARBA" id="ARBA00023004"/>
    </source>
</evidence>
<evidence type="ECO:0000313" key="8">
    <source>
        <dbReference type="Proteomes" id="UP001168579"/>
    </source>
</evidence>
<dbReference type="Pfam" id="PF01799">
    <property type="entry name" value="Fer2_2"/>
    <property type="match status" value="1"/>
</dbReference>
<evidence type="ECO:0000256" key="5">
    <source>
        <dbReference type="ARBA" id="ARBA00023014"/>
    </source>
</evidence>
<dbReference type="Gene3D" id="3.10.20.30">
    <property type="match status" value="1"/>
</dbReference>
<dbReference type="InterPro" id="IPR001041">
    <property type="entry name" value="2Fe-2S_ferredoxin-type"/>
</dbReference>
<gene>
    <name evidence="7" type="ORF">Q2T41_13285</name>
</gene>
<dbReference type="InterPro" id="IPR002888">
    <property type="entry name" value="2Fe-2S-bd"/>
</dbReference>
<name>A0ABT8RS13_9FLAO</name>
<evidence type="ECO:0000313" key="7">
    <source>
        <dbReference type="EMBL" id="MDO1513630.1"/>
    </source>
</evidence>
<dbReference type="InterPro" id="IPR036884">
    <property type="entry name" value="2Fe-2S-bd_dom_sf"/>
</dbReference>
<keyword evidence="2" id="KW-0479">Metal-binding</keyword>
<evidence type="ECO:0000256" key="2">
    <source>
        <dbReference type="ARBA" id="ARBA00022723"/>
    </source>
</evidence>
<reference evidence="7" key="1">
    <citation type="journal article" date="2014" name="Int. J. Syst. Evol. Microbiol.">
        <title>Complete genome of a new Firmicutes species belonging to the dominant human colonic microbiota ('Ruminococcus bicirculans') reveals two chromosomes and a selective capacity to utilize plant glucans.</title>
        <authorList>
            <consortium name="NISC Comparative Sequencing Program"/>
            <person name="Wegmann U."/>
            <person name="Louis P."/>
            <person name="Goesmann A."/>
            <person name="Henrissat B."/>
            <person name="Duncan S.H."/>
            <person name="Flint H.J."/>
        </authorList>
    </citation>
    <scope>NUCLEOTIDE SEQUENCE</scope>
    <source>
        <strain evidence="7">CECT 8869</strain>
    </source>
</reference>
<comment type="caution">
    <text evidence="7">The sequence shown here is derived from an EMBL/GenBank/DDBJ whole genome shotgun (WGS) entry which is preliminary data.</text>
</comment>